<gene>
    <name evidence="2" type="ORF">F5544_05645</name>
</gene>
<accession>A0A6G9Y750</accession>
<dbReference type="EMBL" id="CP046172">
    <property type="protein sequence ID" value="QIS09041.1"/>
    <property type="molecule type" value="Genomic_DNA"/>
</dbReference>
<evidence type="ECO:0008006" key="4">
    <source>
        <dbReference type="Google" id="ProtNLM"/>
    </source>
</evidence>
<organism evidence="2 3">
    <name type="scientific">Nocardia arthritidis</name>
    <dbReference type="NCBI Taxonomy" id="228602"/>
    <lineage>
        <taxon>Bacteria</taxon>
        <taxon>Bacillati</taxon>
        <taxon>Actinomycetota</taxon>
        <taxon>Actinomycetes</taxon>
        <taxon>Mycobacteriales</taxon>
        <taxon>Nocardiaceae</taxon>
        <taxon>Nocardia</taxon>
    </lineage>
</organism>
<evidence type="ECO:0000313" key="3">
    <source>
        <dbReference type="Proteomes" id="UP000503540"/>
    </source>
</evidence>
<dbReference type="RefSeq" id="WP_167472203.1">
    <property type="nucleotide sequence ID" value="NZ_CP046172.1"/>
</dbReference>
<feature type="signal peptide" evidence="1">
    <location>
        <begin position="1"/>
        <end position="21"/>
    </location>
</feature>
<feature type="chain" id="PRO_5039292142" description="Secreted protein" evidence="1">
    <location>
        <begin position="22"/>
        <end position="109"/>
    </location>
</feature>
<keyword evidence="1" id="KW-0732">Signal</keyword>
<keyword evidence="3" id="KW-1185">Reference proteome</keyword>
<dbReference type="Proteomes" id="UP000503540">
    <property type="component" value="Chromosome"/>
</dbReference>
<dbReference type="AlphaFoldDB" id="A0A6G9Y750"/>
<evidence type="ECO:0000313" key="2">
    <source>
        <dbReference type="EMBL" id="QIS09041.1"/>
    </source>
</evidence>
<dbReference type="KEGG" id="nah:F5544_05645"/>
<name>A0A6G9Y750_9NOCA</name>
<evidence type="ECO:0000256" key="1">
    <source>
        <dbReference type="SAM" id="SignalP"/>
    </source>
</evidence>
<sequence length="109" mass="11626">MKHIRKSIVATLIVFASGAIAFATPQVAAAVPAADTVGAVQLAEYGGNCTAGDNLGDKADSFISRCRKGSIRREFPGQLLQATLGEIKKGTSADYKKAWKLLNDNRFKK</sequence>
<protein>
    <recommendedName>
        <fullName evidence="4">Secreted protein</fullName>
    </recommendedName>
</protein>
<proteinExistence type="predicted"/>
<reference evidence="2 3" key="1">
    <citation type="journal article" date="2019" name="ACS Chem. Biol.">
        <title>Identification and Mobilization of a Cryptic Antibiotic Biosynthesis Gene Locus from a Human-Pathogenic Nocardia Isolate.</title>
        <authorList>
            <person name="Herisse M."/>
            <person name="Ishida K."/>
            <person name="Porter J.L."/>
            <person name="Howden B."/>
            <person name="Hertweck C."/>
            <person name="Stinear T.P."/>
            <person name="Pidot S.J."/>
        </authorList>
    </citation>
    <scope>NUCLEOTIDE SEQUENCE [LARGE SCALE GENOMIC DNA]</scope>
    <source>
        <strain evidence="2 3">AUSMDU00012717</strain>
    </source>
</reference>